<evidence type="ECO:0000256" key="2">
    <source>
        <dbReference type="ARBA" id="ARBA00006472"/>
    </source>
</evidence>
<sequence length="101" mass="11454">MVAALTSNERHDALAKLPAWSFDEAKDALYRYAEFADFAEAFGTMARIAIEAEKVGHHPEWLNVYNRLQIWLTTHDAGNKVSARDVDLASTIESFLPEERM</sequence>
<dbReference type="PANTHER" id="PTHR12599:SF0">
    <property type="entry name" value="PTERIN-4-ALPHA-CARBINOLAMINE DEHYDRATASE"/>
    <property type="match status" value="1"/>
</dbReference>
<evidence type="ECO:0000313" key="6">
    <source>
        <dbReference type="Proteomes" id="UP000094256"/>
    </source>
</evidence>
<dbReference type="EC" id="4.2.1.96" evidence="4"/>
<dbReference type="InterPro" id="IPR001533">
    <property type="entry name" value="Pterin_deHydtase"/>
</dbReference>
<proteinExistence type="inferred from homology"/>
<evidence type="ECO:0000256" key="1">
    <source>
        <dbReference type="ARBA" id="ARBA00001554"/>
    </source>
</evidence>
<comment type="catalytic activity">
    <reaction evidence="1 4">
        <text>(4aS,6R)-4a-hydroxy-L-erythro-5,6,7,8-tetrahydrobiopterin = (6R)-L-erythro-6,7-dihydrobiopterin + H2O</text>
        <dbReference type="Rhea" id="RHEA:11920"/>
        <dbReference type="ChEBI" id="CHEBI:15377"/>
        <dbReference type="ChEBI" id="CHEBI:15642"/>
        <dbReference type="ChEBI" id="CHEBI:43120"/>
        <dbReference type="EC" id="4.2.1.96"/>
    </reaction>
</comment>
<dbReference type="HAMAP" id="MF_00434">
    <property type="entry name" value="Pterin_4_alpha"/>
    <property type="match status" value="1"/>
</dbReference>
<evidence type="ECO:0000256" key="4">
    <source>
        <dbReference type="HAMAP-Rule" id="MF_00434"/>
    </source>
</evidence>
<dbReference type="AlphaFoldDB" id="A0A1B3ZGC7"/>
<evidence type="ECO:0000256" key="3">
    <source>
        <dbReference type="ARBA" id="ARBA00023239"/>
    </source>
</evidence>
<dbReference type="GO" id="GO:0008124">
    <property type="term" value="F:4-alpha-hydroxytetrahydrobiopterin dehydratase activity"/>
    <property type="evidence" value="ECO:0007669"/>
    <property type="project" value="UniProtKB-UniRule"/>
</dbReference>
<evidence type="ECO:0000313" key="5">
    <source>
        <dbReference type="EMBL" id="AOH86484.1"/>
    </source>
</evidence>
<dbReference type="InterPro" id="IPR036428">
    <property type="entry name" value="PCD_sf"/>
</dbReference>
<dbReference type="Pfam" id="PF01329">
    <property type="entry name" value="Pterin_4a"/>
    <property type="match status" value="1"/>
</dbReference>
<keyword evidence="6" id="KW-1185">Reference proteome</keyword>
<keyword evidence="3 4" id="KW-0456">Lyase</keyword>
<organism evidence="5 6">
    <name type="scientific">Sphingomonas panacis</name>
    <dbReference type="NCBI Taxonomy" id="1560345"/>
    <lineage>
        <taxon>Bacteria</taxon>
        <taxon>Pseudomonadati</taxon>
        <taxon>Pseudomonadota</taxon>
        <taxon>Alphaproteobacteria</taxon>
        <taxon>Sphingomonadales</taxon>
        <taxon>Sphingomonadaceae</taxon>
        <taxon>Sphingomonas</taxon>
    </lineage>
</organism>
<accession>A0A1B3ZGC7</accession>
<dbReference type="EMBL" id="CP014168">
    <property type="protein sequence ID" value="AOH86484.1"/>
    <property type="molecule type" value="Genomic_DNA"/>
</dbReference>
<dbReference type="PANTHER" id="PTHR12599">
    <property type="entry name" value="PTERIN-4-ALPHA-CARBINOLAMINE DEHYDRATASE"/>
    <property type="match status" value="1"/>
</dbReference>
<reference evidence="5 6" key="1">
    <citation type="submission" date="2016-01" db="EMBL/GenBank/DDBJ databases">
        <title>Complete genome and mega plasmid sequence of Sphingomonas panacis DCY99 elicits systemic resistance in rice to Xanthomonas oryzae.</title>
        <authorList>
            <person name="Kim Y.J."/>
            <person name="Yang D.C."/>
            <person name="Sing P."/>
        </authorList>
    </citation>
    <scope>NUCLEOTIDE SEQUENCE [LARGE SCALE GENOMIC DNA]</scope>
    <source>
        <strain evidence="5 6">DCY99</strain>
    </source>
</reference>
<dbReference type="Gene3D" id="3.30.1360.20">
    <property type="entry name" value="Transcriptional coactivator/pterin dehydratase"/>
    <property type="match status" value="1"/>
</dbReference>
<dbReference type="Proteomes" id="UP000094256">
    <property type="component" value="Chromosome"/>
</dbReference>
<dbReference type="STRING" id="1560345.AWL63_03540"/>
<dbReference type="SUPFAM" id="SSF55248">
    <property type="entry name" value="PCD-like"/>
    <property type="match status" value="1"/>
</dbReference>
<dbReference type="KEGG" id="span:AWL63_03540"/>
<dbReference type="GO" id="GO:0006729">
    <property type="term" value="P:tetrahydrobiopterin biosynthetic process"/>
    <property type="evidence" value="ECO:0007669"/>
    <property type="project" value="InterPro"/>
</dbReference>
<gene>
    <name evidence="5" type="ORF">AWL63_03540</name>
</gene>
<protein>
    <recommendedName>
        <fullName evidence="4">Putative pterin-4-alpha-carbinolamine dehydratase</fullName>
        <shortName evidence="4">PHS</shortName>
        <ecNumber evidence="4">4.2.1.96</ecNumber>
    </recommendedName>
    <alternativeName>
        <fullName evidence="4">4-alpha-hydroxy-tetrahydropterin dehydratase</fullName>
    </alternativeName>
    <alternativeName>
        <fullName evidence="4">Pterin carbinolamine dehydratase</fullName>
        <shortName evidence="4">PCD</shortName>
    </alternativeName>
</protein>
<dbReference type="OrthoDB" id="9794987at2"/>
<comment type="similarity">
    <text evidence="2 4">Belongs to the pterin-4-alpha-carbinolamine dehydratase family.</text>
</comment>
<name>A0A1B3ZGC7_9SPHN</name>